<gene>
    <name evidence="2" type="primary">Mo05554</name>
    <name evidence="2" type="ORF">E5Q_05554</name>
</gene>
<evidence type="ECO:0000313" key="2">
    <source>
        <dbReference type="EMBL" id="GAA98866.1"/>
    </source>
</evidence>
<sequence>MSDEAEDVLRAALDDLLRPRLASSFIVTPHAQSSSENLDAPVSAPSLRLFSSQREPVKVTLERDERLDAPLSRRIIDVDDEDDKLVRQRLRNIASIAVDGTHIRHRARSLPYTNRWPDRCTERAVQRTRQRPTLALLTADRPLNTNTRRYKLLPSPRLRIQALAGSDLRLAKRKRQKRPSKLKRMYAREARKT</sequence>
<organism evidence="2 3">
    <name type="scientific">Mixia osmundae (strain CBS 9802 / IAM 14324 / JCM 22182 / KY 12970)</name>
    <dbReference type="NCBI Taxonomy" id="764103"/>
    <lineage>
        <taxon>Eukaryota</taxon>
        <taxon>Fungi</taxon>
        <taxon>Dikarya</taxon>
        <taxon>Basidiomycota</taxon>
        <taxon>Pucciniomycotina</taxon>
        <taxon>Mixiomycetes</taxon>
        <taxon>Mixiales</taxon>
        <taxon>Mixiaceae</taxon>
        <taxon>Mixia</taxon>
    </lineage>
</organism>
<keyword evidence="3" id="KW-1185">Reference proteome</keyword>
<dbReference type="RefSeq" id="XP_014567031.1">
    <property type="nucleotide sequence ID" value="XM_014711545.1"/>
</dbReference>
<feature type="region of interest" description="Disordered" evidence="1">
    <location>
        <begin position="172"/>
        <end position="193"/>
    </location>
</feature>
<dbReference type="Proteomes" id="UP000009131">
    <property type="component" value="Unassembled WGS sequence"/>
</dbReference>
<evidence type="ECO:0000256" key="1">
    <source>
        <dbReference type="SAM" id="MobiDB-lite"/>
    </source>
</evidence>
<name>G7E7Q6_MIXOS</name>
<reference evidence="2 3" key="1">
    <citation type="journal article" date="2011" name="J. Gen. Appl. Microbiol.">
        <title>Draft genome sequencing of the enigmatic basidiomycete Mixia osmundae.</title>
        <authorList>
            <person name="Nishida H."/>
            <person name="Nagatsuka Y."/>
            <person name="Sugiyama J."/>
        </authorList>
    </citation>
    <scope>NUCLEOTIDE SEQUENCE [LARGE SCALE GENOMIC DNA]</scope>
    <source>
        <strain evidence="3">CBS 9802 / IAM 14324 / JCM 22182 / KY 12970</strain>
    </source>
</reference>
<dbReference type="InParanoid" id="G7E7Q6"/>
<accession>G7E7Q6</accession>
<evidence type="ECO:0000313" key="3">
    <source>
        <dbReference type="Proteomes" id="UP000009131"/>
    </source>
</evidence>
<protein>
    <submittedName>
        <fullName evidence="2">Uncharacterized protein</fullName>
    </submittedName>
</protein>
<comment type="caution">
    <text evidence="2">The sequence shown here is derived from an EMBL/GenBank/DDBJ whole genome shotgun (WGS) entry which is preliminary data.</text>
</comment>
<dbReference type="HOGENOM" id="CLU_1409107_0_0_1"/>
<dbReference type="EMBL" id="BABT02000165">
    <property type="protein sequence ID" value="GAA98866.1"/>
    <property type="molecule type" value="Genomic_DNA"/>
</dbReference>
<reference evidence="2 3" key="2">
    <citation type="journal article" date="2012" name="Open Biol.">
        <title>Characteristics of nucleosomes and linker DNA regions on the genome of the basidiomycete Mixia osmundae revealed by mono- and dinucleosome mapping.</title>
        <authorList>
            <person name="Nishida H."/>
            <person name="Kondo S."/>
            <person name="Matsumoto T."/>
            <person name="Suzuki Y."/>
            <person name="Yoshikawa H."/>
            <person name="Taylor T.D."/>
            <person name="Sugiyama J."/>
        </authorList>
    </citation>
    <scope>NUCLEOTIDE SEQUENCE [LARGE SCALE GENOMIC DNA]</scope>
    <source>
        <strain evidence="3">CBS 9802 / IAM 14324 / JCM 22182 / KY 12970</strain>
    </source>
</reference>
<dbReference type="AlphaFoldDB" id="G7E7Q6"/>
<feature type="compositionally biased region" description="Basic residues" evidence="1">
    <location>
        <begin position="172"/>
        <end position="185"/>
    </location>
</feature>
<proteinExistence type="predicted"/>